<dbReference type="GO" id="GO:0006937">
    <property type="term" value="P:regulation of muscle contraction"/>
    <property type="evidence" value="ECO:0007669"/>
    <property type="project" value="InterPro"/>
</dbReference>
<dbReference type="GO" id="GO:0031444">
    <property type="term" value="P:slow-twitch skeletal muscle fiber contraction"/>
    <property type="evidence" value="ECO:0007669"/>
    <property type="project" value="TreeGrafter"/>
</dbReference>
<dbReference type="OrthoDB" id="330499at2759"/>
<sequence length="195" mass="21632">MGFEQNPWRVLSVAAVSWLLSRRDSPFSHPPLPWRESSGITTGVGMTPSGHRTAGRDVRRPHSSVPFSFEVSSGEGSGSPGKLPDHRHNLRREELGLNQSPGLDHGLLYGSVKSPSGTWVKDFLCGSGSPCDLSGHGRACFPSYQPLCPGREKAQELLGRIHQLESEKFDLMEKMKQQKYEINVLYNRISHAQKL</sequence>
<name>A0A8J6AKV2_GALPY</name>
<dbReference type="EMBL" id="JAGFMF010011562">
    <property type="protein sequence ID" value="KAG8520602.1"/>
    <property type="molecule type" value="Genomic_DNA"/>
</dbReference>
<dbReference type="GO" id="GO:0005523">
    <property type="term" value="F:tropomyosin binding"/>
    <property type="evidence" value="ECO:0007669"/>
    <property type="project" value="TreeGrafter"/>
</dbReference>
<evidence type="ECO:0000313" key="4">
    <source>
        <dbReference type="EMBL" id="KAG8520602.1"/>
    </source>
</evidence>
<accession>A0A8J6AKV2</accession>
<proteinExistence type="predicted"/>
<dbReference type="PANTHER" id="PTHR11521">
    <property type="entry name" value="TROPONIN T"/>
    <property type="match status" value="1"/>
</dbReference>
<reference evidence="4" key="1">
    <citation type="journal article" date="2021" name="Evol. Appl.">
        <title>The genome of the Pyrenean desman and the effects of bottlenecks and inbreeding on the genomic landscape of an endangered species.</title>
        <authorList>
            <person name="Escoda L."/>
            <person name="Castresana J."/>
        </authorList>
    </citation>
    <scope>NUCLEOTIDE SEQUENCE</scope>
    <source>
        <strain evidence="4">IBE-C5619</strain>
    </source>
</reference>
<keyword evidence="2" id="KW-0175">Coiled coil</keyword>
<dbReference type="AlphaFoldDB" id="A0A8J6AKV2"/>
<protein>
    <submittedName>
        <fullName evidence="4">Troponin T, slow skeletal muscle</fullName>
    </submittedName>
</protein>
<dbReference type="GO" id="GO:0031014">
    <property type="term" value="F:troponin T binding"/>
    <property type="evidence" value="ECO:0007669"/>
    <property type="project" value="TreeGrafter"/>
</dbReference>
<gene>
    <name evidence="4" type="ORF">J0S82_007470</name>
</gene>
<evidence type="ECO:0000256" key="1">
    <source>
        <dbReference type="ARBA" id="ARBA00022553"/>
    </source>
</evidence>
<dbReference type="GO" id="GO:0005861">
    <property type="term" value="C:troponin complex"/>
    <property type="evidence" value="ECO:0007669"/>
    <property type="project" value="InterPro"/>
</dbReference>
<dbReference type="InterPro" id="IPR038077">
    <property type="entry name" value="Troponin_sf"/>
</dbReference>
<dbReference type="PANTHER" id="PTHR11521:SF6">
    <property type="entry name" value="TROPONIN T, SLOW SKELETAL MUSCLE"/>
    <property type="match status" value="1"/>
</dbReference>
<feature type="coiled-coil region" evidence="2">
    <location>
        <begin position="154"/>
        <end position="181"/>
    </location>
</feature>
<evidence type="ECO:0000256" key="2">
    <source>
        <dbReference type="SAM" id="Coils"/>
    </source>
</evidence>
<comment type="caution">
    <text evidence="4">The sequence shown here is derived from an EMBL/GenBank/DDBJ whole genome shotgun (WGS) entry which is preliminary data.</text>
</comment>
<keyword evidence="1" id="KW-0597">Phosphoprotein</keyword>
<dbReference type="GO" id="GO:0045214">
    <property type="term" value="P:sarcomere organization"/>
    <property type="evidence" value="ECO:0007669"/>
    <property type="project" value="TreeGrafter"/>
</dbReference>
<feature type="region of interest" description="Disordered" evidence="3">
    <location>
        <begin position="32"/>
        <end position="85"/>
    </location>
</feature>
<evidence type="ECO:0000313" key="5">
    <source>
        <dbReference type="Proteomes" id="UP000700334"/>
    </source>
</evidence>
<organism evidence="4 5">
    <name type="scientific">Galemys pyrenaicus</name>
    <name type="common">Iberian desman</name>
    <name type="synonym">Pyrenean desman</name>
    <dbReference type="NCBI Taxonomy" id="202257"/>
    <lineage>
        <taxon>Eukaryota</taxon>
        <taxon>Metazoa</taxon>
        <taxon>Chordata</taxon>
        <taxon>Craniata</taxon>
        <taxon>Vertebrata</taxon>
        <taxon>Euteleostomi</taxon>
        <taxon>Mammalia</taxon>
        <taxon>Eutheria</taxon>
        <taxon>Laurasiatheria</taxon>
        <taxon>Eulipotyphla</taxon>
        <taxon>Talpidae</taxon>
        <taxon>Galemys</taxon>
    </lineage>
</organism>
<evidence type="ECO:0000256" key="3">
    <source>
        <dbReference type="SAM" id="MobiDB-lite"/>
    </source>
</evidence>
<keyword evidence="5" id="KW-1185">Reference proteome</keyword>
<dbReference type="SUPFAM" id="SSF90250">
    <property type="entry name" value="Troponin coil-coiled subunits"/>
    <property type="match status" value="1"/>
</dbReference>
<dbReference type="InterPro" id="IPR027707">
    <property type="entry name" value="TNNT"/>
</dbReference>
<dbReference type="Gene3D" id="1.20.5.350">
    <property type="match status" value="1"/>
</dbReference>
<dbReference type="Proteomes" id="UP000700334">
    <property type="component" value="Unassembled WGS sequence"/>
</dbReference>